<dbReference type="Gene3D" id="3.30.559.10">
    <property type="entry name" value="Chloramphenicol acetyltransferase-like domain"/>
    <property type="match status" value="1"/>
</dbReference>
<dbReference type="PROSITE" id="PS00455">
    <property type="entry name" value="AMP_BINDING"/>
    <property type="match status" value="1"/>
</dbReference>
<dbReference type="InterPro" id="IPR029058">
    <property type="entry name" value="AB_hydrolase_fold"/>
</dbReference>
<dbReference type="InterPro" id="IPR000873">
    <property type="entry name" value="AMP-dep_synth/lig_dom"/>
</dbReference>
<feature type="compositionally biased region" description="Polar residues" evidence="4">
    <location>
        <begin position="1"/>
        <end position="12"/>
    </location>
</feature>
<evidence type="ECO:0000313" key="7">
    <source>
        <dbReference type="Proteomes" id="UP000503540"/>
    </source>
</evidence>
<dbReference type="InterPro" id="IPR045851">
    <property type="entry name" value="AMP-bd_C_sf"/>
</dbReference>
<dbReference type="SMART" id="SM00823">
    <property type="entry name" value="PKS_PP"/>
    <property type="match status" value="1"/>
</dbReference>
<dbReference type="InterPro" id="IPR020845">
    <property type="entry name" value="AMP-binding_CS"/>
</dbReference>
<dbReference type="FunFam" id="2.30.38.10:FF:000001">
    <property type="entry name" value="Non-ribosomal peptide synthetase PvdI"/>
    <property type="match status" value="1"/>
</dbReference>
<dbReference type="CDD" id="cd19531">
    <property type="entry name" value="LCL_NRPS-like"/>
    <property type="match status" value="1"/>
</dbReference>
<evidence type="ECO:0000256" key="3">
    <source>
        <dbReference type="ARBA" id="ARBA00022553"/>
    </source>
</evidence>
<dbReference type="GO" id="GO:0005829">
    <property type="term" value="C:cytosol"/>
    <property type="evidence" value="ECO:0007669"/>
    <property type="project" value="TreeGrafter"/>
</dbReference>
<dbReference type="GO" id="GO:0009366">
    <property type="term" value="C:enterobactin synthetase complex"/>
    <property type="evidence" value="ECO:0007669"/>
    <property type="project" value="TreeGrafter"/>
</dbReference>
<dbReference type="NCBIfam" id="TIGR01733">
    <property type="entry name" value="AA-adenyl-dom"/>
    <property type="match status" value="1"/>
</dbReference>
<dbReference type="PROSITE" id="PS50075">
    <property type="entry name" value="CARRIER"/>
    <property type="match status" value="1"/>
</dbReference>
<dbReference type="UniPathway" id="UPA00011"/>
<reference evidence="6 7" key="1">
    <citation type="journal article" date="2019" name="ACS Chem. Biol.">
        <title>Identification and Mobilization of a Cryptic Antibiotic Biosynthesis Gene Locus from a Human-Pathogenic Nocardia Isolate.</title>
        <authorList>
            <person name="Herisse M."/>
            <person name="Ishida K."/>
            <person name="Porter J.L."/>
            <person name="Howden B."/>
            <person name="Hertweck C."/>
            <person name="Stinear T.P."/>
            <person name="Pidot S.J."/>
        </authorList>
    </citation>
    <scope>NUCLEOTIDE SEQUENCE [LARGE SCALE GENOMIC DNA]</scope>
    <source>
        <strain evidence="6 7">AUSMDU00012717</strain>
    </source>
</reference>
<dbReference type="CDD" id="cd05930">
    <property type="entry name" value="A_NRPS"/>
    <property type="match status" value="1"/>
</dbReference>
<dbReference type="InterPro" id="IPR020806">
    <property type="entry name" value="PKS_PP-bd"/>
</dbReference>
<dbReference type="GO" id="GO:0031177">
    <property type="term" value="F:phosphopantetheine binding"/>
    <property type="evidence" value="ECO:0007669"/>
    <property type="project" value="InterPro"/>
</dbReference>
<dbReference type="EMBL" id="CP046172">
    <property type="protein sequence ID" value="QIS08917.1"/>
    <property type="molecule type" value="Genomic_DNA"/>
</dbReference>
<accession>A0A6G9Y753</accession>
<evidence type="ECO:0000256" key="1">
    <source>
        <dbReference type="ARBA" id="ARBA00001957"/>
    </source>
</evidence>
<dbReference type="SUPFAM" id="SSF56801">
    <property type="entry name" value="Acetyl-CoA synthetase-like"/>
    <property type="match status" value="2"/>
</dbReference>
<dbReference type="GO" id="GO:0009239">
    <property type="term" value="P:enterobactin biosynthetic process"/>
    <property type="evidence" value="ECO:0007669"/>
    <property type="project" value="TreeGrafter"/>
</dbReference>
<dbReference type="PANTHER" id="PTHR45527:SF1">
    <property type="entry name" value="FATTY ACID SYNTHASE"/>
    <property type="match status" value="1"/>
</dbReference>
<dbReference type="Gene3D" id="3.40.50.1820">
    <property type="entry name" value="alpha/beta hydrolase"/>
    <property type="match status" value="1"/>
</dbReference>
<dbReference type="SUPFAM" id="SSF52777">
    <property type="entry name" value="CoA-dependent acyltransferases"/>
    <property type="match status" value="2"/>
</dbReference>
<dbReference type="InterPro" id="IPR023213">
    <property type="entry name" value="CAT-like_dom_sf"/>
</dbReference>
<evidence type="ECO:0000256" key="2">
    <source>
        <dbReference type="ARBA" id="ARBA00022450"/>
    </source>
</evidence>
<feature type="domain" description="Carrier" evidence="5">
    <location>
        <begin position="1006"/>
        <end position="1081"/>
    </location>
</feature>
<keyword evidence="7" id="KW-1185">Reference proteome</keyword>
<dbReference type="InterPro" id="IPR010071">
    <property type="entry name" value="AA_adenyl_dom"/>
</dbReference>
<dbReference type="GO" id="GO:0008610">
    <property type="term" value="P:lipid biosynthetic process"/>
    <property type="evidence" value="ECO:0007669"/>
    <property type="project" value="UniProtKB-ARBA"/>
</dbReference>
<dbReference type="PANTHER" id="PTHR45527">
    <property type="entry name" value="NONRIBOSOMAL PEPTIDE SYNTHETASE"/>
    <property type="match status" value="1"/>
</dbReference>
<evidence type="ECO:0000313" key="6">
    <source>
        <dbReference type="EMBL" id="QIS08917.1"/>
    </source>
</evidence>
<dbReference type="Pfam" id="PF13193">
    <property type="entry name" value="AMP-binding_C"/>
    <property type="match status" value="1"/>
</dbReference>
<dbReference type="FunFam" id="3.40.50.12780:FF:000012">
    <property type="entry name" value="Non-ribosomal peptide synthetase"/>
    <property type="match status" value="1"/>
</dbReference>
<dbReference type="Pfam" id="PF00550">
    <property type="entry name" value="PP-binding"/>
    <property type="match status" value="1"/>
</dbReference>
<comment type="cofactor">
    <cofactor evidence="1">
        <name>pantetheine 4'-phosphate</name>
        <dbReference type="ChEBI" id="CHEBI:47942"/>
    </cofactor>
</comment>
<dbReference type="GO" id="GO:0047527">
    <property type="term" value="F:2,3-dihydroxybenzoate-serine ligase activity"/>
    <property type="evidence" value="ECO:0007669"/>
    <property type="project" value="TreeGrafter"/>
</dbReference>
<dbReference type="InterPro" id="IPR025110">
    <property type="entry name" value="AMP-bd_C"/>
</dbReference>
<dbReference type="GO" id="GO:0043041">
    <property type="term" value="P:amino acid activation for nonribosomal peptide biosynthetic process"/>
    <property type="evidence" value="ECO:0007669"/>
    <property type="project" value="TreeGrafter"/>
</dbReference>
<dbReference type="Pfam" id="PF00668">
    <property type="entry name" value="Condensation"/>
    <property type="match status" value="1"/>
</dbReference>
<keyword evidence="3" id="KW-0597">Phosphoprotein</keyword>
<gene>
    <name evidence="6" type="ORF">F5544_05025</name>
</gene>
<dbReference type="Pfam" id="PF00501">
    <property type="entry name" value="AMP-binding"/>
    <property type="match status" value="1"/>
</dbReference>
<evidence type="ECO:0000259" key="5">
    <source>
        <dbReference type="PROSITE" id="PS50075"/>
    </source>
</evidence>
<dbReference type="SUPFAM" id="SSF47336">
    <property type="entry name" value="ACP-like"/>
    <property type="match status" value="1"/>
</dbReference>
<dbReference type="InterPro" id="IPR001242">
    <property type="entry name" value="Condensation_dom"/>
</dbReference>
<feature type="region of interest" description="Disordered" evidence="4">
    <location>
        <begin position="1"/>
        <end position="35"/>
    </location>
</feature>
<dbReference type="Gene3D" id="2.30.38.10">
    <property type="entry name" value="Luciferase, Domain 3"/>
    <property type="match status" value="1"/>
</dbReference>
<evidence type="ECO:0000256" key="4">
    <source>
        <dbReference type="SAM" id="MobiDB-lite"/>
    </source>
</evidence>
<dbReference type="KEGG" id="nah:F5544_05025"/>
<name>A0A6G9Y753_9NOCA</name>
<dbReference type="InterPro" id="IPR042099">
    <property type="entry name" value="ANL_N_sf"/>
</dbReference>
<organism evidence="6 7">
    <name type="scientific">Nocardia arthritidis</name>
    <dbReference type="NCBI Taxonomy" id="228602"/>
    <lineage>
        <taxon>Bacteria</taxon>
        <taxon>Bacillati</taxon>
        <taxon>Actinomycetota</taxon>
        <taxon>Actinomycetes</taxon>
        <taxon>Mycobacteriales</taxon>
        <taxon>Nocardiaceae</taxon>
        <taxon>Nocardia</taxon>
    </lineage>
</organism>
<protein>
    <submittedName>
        <fullName evidence="6">Amino acid adenylation domain-containing protein</fullName>
    </submittedName>
</protein>
<dbReference type="InterPro" id="IPR036736">
    <property type="entry name" value="ACP-like_sf"/>
</dbReference>
<proteinExistence type="predicted"/>
<keyword evidence="2" id="KW-0596">Phosphopantetheine</keyword>
<dbReference type="Gene3D" id="3.30.300.30">
    <property type="match status" value="1"/>
</dbReference>
<dbReference type="Proteomes" id="UP000503540">
    <property type="component" value="Chromosome"/>
</dbReference>
<sequence>MASNMRVPNSSVAEVISPTRRSERPWQHRPTRGRRNMSTIETARQAVAFARPLSAAQRRAWFVQTRDPDDTTLNTCLAFRLTGALDPARLRRAVETVVARHDILRTTYGCGPDGEPVQLVRDELPGWWREHDVSTATELGRDRRVRVLIHRALGRPFELADEAPLRITLIRTGATEFVFVLIAHTICWDDDSWDIFRAEVNAAYRGTELPTLTTQFVDIAVCDDRADESALGFWRETLRPLPGALELPGRPTGVYPPPVGSAARQSTGGARRSGRCTVAVPADLVGQVSAFATAYRVSAFAVLFASYQAIVHRYTAATDFLVAVPVTDRDPASVSMIGYFGDTLLLRATPRPGDRFADVVAAVESHCAAAFANQGVGIDRVVRELNPDRSAGRDGLAELVQVGFGAREGARGFEFDGINCAAVEFGGHAAQLPLSATAVLDGSAVRLEAEYLDDVLSAELVEQLLRHWLTLLRRALADPARPLGALELFEPGERAELLALSRGPVVPTTPGTVVELFGRRVAATPDAVAVVAPGRAGAPDLELTYAALHQRANRLAHWLIRQGIGAEDIVALRLGTSVEFVVAVLGVLAAGAAYLPVDPAGTAAGVACRLLLDAADLAAAEQAAAVLPWHAPTDAERVRPLRPDNLAYLVHTSGSTGKPKGVPVSHAALTEHLTGFAAEWGIGPADRLLQSAPVGFDASLLDIFVTLTVGARLVIPKPDAFNDIPYIAELIARYGVTVLHLVPSTLSTLLLLPEVSEWRALRHVPVGGEALLGEVADRFAGVFDAELRNHYGPTEAVVSATHFTVDGPQGTGIVPIGRPNRNVYAHLLDARLRPVPHGVVGEIYLGGNQLARGYLNRPGQTAARFVADPYLPGQRLYRTGDLARRGPDGVLEFVGRADAQVKVRGHRVELGEVEAAVAGHPAVAQCVVIAATDAAIGTMLAAYVVPVPGAAIDLESVRAHADTVLPGYLRPAAYTVLAAIPRTANGKLDRSALPVAVRTARRPYREPASANEIRLAEEFGRLLGLARVGAEDSFFELGGHSLLAHRLLAWIRDAFGIGLDVRVLFDTPSVAGLAALLEARTAEASRAVRAPELSDEVRRRVVQEWATGVELSDVPTLSALLARGRTFPADRVAVRCGTTETTYGEFFAGPPAGLGGLAAALDATARRGEQLVLPGVDGSTIVLDGAALAAAVADRRAVLADSRPRTDPALGRVAVRSTDAPLRSVRCCVELLAALADGATLVIDPEIVENGSARQAFSYRVAGYAGVVARGPADGSRRVRPVPGAKVLVLDESLQPVPPGVPGAVYVGGAALVSGYRDACAADRFVADPFVPGARLFRTDDHAHWDAEGWLVLTANDRLA</sequence>
<dbReference type="Gene3D" id="3.40.50.12780">
    <property type="entry name" value="N-terminal domain of ligase-like"/>
    <property type="match status" value="1"/>
</dbReference>
<dbReference type="InterPro" id="IPR009081">
    <property type="entry name" value="PP-bd_ACP"/>
</dbReference>
<dbReference type="Gene3D" id="3.30.559.30">
    <property type="entry name" value="Nonribosomal peptide synthetase, condensation domain"/>
    <property type="match status" value="1"/>
</dbReference>